<keyword evidence="1" id="KW-0472">Membrane</keyword>
<comment type="caution">
    <text evidence="2">The sequence shown here is derived from an EMBL/GenBank/DDBJ whole genome shotgun (WGS) entry which is preliminary data.</text>
</comment>
<evidence type="ECO:0000256" key="1">
    <source>
        <dbReference type="SAM" id="Phobius"/>
    </source>
</evidence>
<evidence type="ECO:0000313" key="2">
    <source>
        <dbReference type="EMBL" id="RKR83030.1"/>
    </source>
</evidence>
<organism evidence="2 3">
    <name type="scientific">Mucilaginibacter gracilis</name>
    <dbReference type="NCBI Taxonomy" id="423350"/>
    <lineage>
        <taxon>Bacteria</taxon>
        <taxon>Pseudomonadati</taxon>
        <taxon>Bacteroidota</taxon>
        <taxon>Sphingobacteriia</taxon>
        <taxon>Sphingobacteriales</taxon>
        <taxon>Sphingobacteriaceae</taxon>
        <taxon>Mucilaginibacter</taxon>
    </lineage>
</organism>
<keyword evidence="1" id="KW-1133">Transmembrane helix</keyword>
<gene>
    <name evidence="2" type="ORF">BDD43_3230</name>
</gene>
<accession>A0A495J240</accession>
<dbReference type="AlphaFoldDB" id="A0A495J240"/>
<reference evidence="2 3" key="1">
    <citation type="submission" date="2018-10" db="EMBL/GenBank/DDBJ databases">
        <title>Genomic Encyclopedia of Archaeal and Bacterial Type Strains, Phase II (KMG-II): from individual species to whole genera.</title>
        <authorList>
            <person name="Goeker M."/>
        </authorList>
    </citation>
    <scope>NUCLEOTIDE SEQUENCE [LARGE SCALE GENOMIC DNA]</scope>
    <source>
        <strain evidence="2 3">DSM 18602</strain>
    </source>
</reference>
<proteinExistence type="predicted"/>
<evidence type="ECO:0000313" key="3">
    <source>
        <dbReference type="Proteomes" id="UP000268007"/>
    </source>
</evidence>
<evidence type="ECO:0008006" key="4">
    <source>
        <dbReference type="Google" id="ProtNLM"/>
    </source>
</evidence>
<keyword evidence="3" id="KW-1185">Reference proteome</keyword>
<name>A0A495J240_9SPHI</name>
<protein>
    <recommendedName>
        <fullName evidence="4">PH (Pleckstrin Homology) domain-containing protein</fullName>
    </recommendedName>
</protein>
<dbReference type="Proteomes" id="UP000268007">
    <property type="component" value="Unassembled WGS sequence"/>
</dbReference>
<keyword evidence="1" id="KW-0812">Transmembrane</keyword>
<feature type="transmembrane region" description="Helical" evidence="1">
    <location>
        <begin position="64"/>
        <end position="85"/>
    </location>
</feature>
<sequence>MGLTHRYFCLINTIYNKPNTTSLLKLTMKAIKSKFSIASYLTIAGVVLIIVSSVLTIVTQVNDGSLDLIGEFIVFGWIVFYIIWWEVRNKIIVIKIHEQRITVKSLGITKSYILSNFDGYKLAEVHSKTKSYEHLYLFKNGKRMVLISSFYIANYKQFKDYIVYESTYLGIEPYGFINEFVQGFKQ</sequence>
<dbReference type="EMBL" id="RBKU01000001">
    <property type="protein sequence ID" value="RKR83030.1"/>
    <property type="molecule type" value="Genomic_DNA"/>
</dbReference>
<feature type="transmembrane region" description="Helical" evidence="1">
    <location>
        <begin position="37"/>
        <end position="58"/>
    </location>
</feature>